<evidence type="ECO:0000313" key="3">
    <source>
        <dbReference type="Proteomes" id="UP001501734"/>
    </source>
</evidence>
<keyword evidence="1" id="KW-0812">Transmembrane</keyword>
<keyword evidence="3" id="KW-1185">Reference proteome</keyword>
<gene>
    <name evidence="2" type="ORF">GCM10022410_00780</name>
</gene>
<reference evidence="3" key="1">
    <citation type="journal article" date="2019" name="Int. J. Syst. Evol. Microbiol.">
        <title>The Global Catalogue of Microorganisms (GCM) 10K type strain sequencing project: providing services to taxonomists for standard genome sequencing and annotation.</title>
        <authorList>
            <consortium name="The Broad Institute Genomics Platform"/>
            <consortium name="The Broad Institute Genome Sequencing Center for Infectious Disease"/>
            <person name="Wu L."/>
            <person name="Ma J."/>
        </authorList>
    </citation>
    <scope>NUCLEOTIDE SEQUENCE [LARGE SCALE GENOMIC DNA]</scope>
    <source>
        <strain evidence="3">JCM 17250</strain>
    </source>
</reference>
<protein>
    <submittedName>
        <fullName evidence="2">Uncharacterized protein</fullName>
    </submittedName>
</protein>
<evidence type="ECO:0000256" key="1">
    <source>
        <dbReference type="SAM" id="Phobius"/>
    </source>
</evidence>
<name>A0ABP7V154_9BACI</name>
<dbReference type="Proteomes" id="UP001501734">
    <property type="component" value="Unassembled WGS sequence"/>
</dbReference>
<accession>A0ABP7V154</accession>
<keyword evidence="1" id="KW-1133">Transmembrane helix</keyword>
<sequence length="91" mass="10202">MPNYYKLCCDNIGKPVAIRTVDGQEHRGVIRQVTPTHVYIEPLANQTQGFGTPYYQYGQPVQPYDPYRPGFGLGIALGVIGTLAILPWFFI</sequence>
<evidence type="ECO:0000313" key="2">
    <source>
        <dbReference type="EMBL" id="GAA4057208.1"/>
    </source>
</evidence>
<proteinExistence type="predicted"/>
<organism evidence="2 3">
    <name type="scientific">Amphibacillus indicireducens</name>
    <dbReference type="NCBI Taxonomy" id="1076330"/>
    <lineage>
        <taxon>Bacteria</taxon>
        <taxon>Bacillati</taxon>
        <taxon>Bacillota</taxon>
        <taxon>Bacilli</taxon>
        <taxon>Bacillales</taxon>
        <taxon>Bacillaceae</taxon>
        <taxon>Amphibacillus</taxon>
    </lineage>
</organism>
<dbReference type="RefSeq" id="WP_344909303.1">
    <property type="nucleotide sequence ID" value="NZ_BAABDL010000003.1"/>
</dbReference>
<keyword evidence="1" id="KW-0472">Membrane</keyword>
<dbReference type="EMBL" id="BAABDL010000003">
    <property type="protein sequence ID" value="GAA4057208.1"/>
    <property type="molecule type" value="Genomic_DNA"/>
</dbReference>
<feature type="transmembrane region" description="Helical" evidence="1">
    <location>
        <begin position="70"/>
        <end position="90"/>
    </location>
</feature>
<comment type="caution">
    <text evidence="2">The sequence shown here is derived from an EMBL/GenBank/DDBJ whole genome shotgun (WGS) entry which is preliminary data.</text>
</comment>